<dbReference type="GO" id="GO:0003841">
    <property type="term" value="F:1-acylglycerol-3-phosphate O-acyltransferase activity"/>
    <property type="evidence" value="ECO:0007669"/>
    <property type="project" value="TreeGrafter"/>
</dbReference>
<proteinExistence type="predicted"/>
<keyword evidence="8" id="KW-1185">Reference proteome</keyword>
<keyword evidence="3 7" id="KW-0808">Transferase</keyword>
<evidence type="ECO:0000259" key="6">
    <source>
        <dbReference type="SMART" id="SM00563"/>
    </source>
</evidence>
<evidence type="ECO:0000256" key="5">
    <source>
        <dbReference type="ARBA" id="ARBA00023315"/>
    </source>
</evidence>
<dbReference type="SMART" id="SM00563">
    <property type="entry name" value="PlsC"/>
    <property type="match status" value="1"/>
</dbReference>
<dbReference type="EMBL" id="CP049989">
    <property type="protein sequence ID" value="QIM52854.1"/>
    <property type="molecule type" value="Genomic_DNA"/>
</dbReference>
<dbReference type="GO" id="GO:0006654">
    <property type="term" value="P:phosphatidic acid biosynthetic process"/>
    <property type="evidence" value="ECO:0007669"/>
    <property type="project" value="TreeGrafter"/>
</dbReference>
<evidence type="ECO:0000256" key="3">
    <source>
        <dbReference type="ARBA" id="ARBA00022679"/>
    </source>
</evidence>
<dbReference type="KEGG" id="hcz:G9Q37_12220"/>
<organism evidence="7 8">
    <name type="scientific">Hydrogenophaga crocea</name>
    <dbReference type="NCBI Taxonomy" id="2716225"/>
    <lineage>
        <taxon>Bacteria</taxon>
        <taxon>Pseudomonadati</taxon>
        <taxon>Pseudomonadota</taxon>
        <taxon>Betaproteobacteria</taxon>
        <taxon>Burkholderiales</taxon>
        <taxon>Comamonadaceae</taxon>
        <taxon>Hydrogenophaga</taxon>
    </lineage>
</organism>
<name>A0A6G8II29_9BURK</name>
<feature type="domain" description="Phospholipid/glycerol acyltransferase" evidence="6">
    <location>
        <begin position="67"/>
        <end position="179"/>
    </location>
</feature>
<dbReference type="AlphaFoldDB" id="A0A6G8II29"/>
<gene>
    <name evidence="7" type="ORF">G9Q37_12220</name>
</gene>
<sequence>MSSLRALGRIARALAHVVRGLWIIRTEFGRLSHSQSQLVVREWSRRMLAIMGIELVVEGEVPAHGPLLQVCNHISWLDILVMNAAHPSRFVSKADVQGWPLLGALITGAGTLYIERASRRDAMRVVHRMAERLGAGDVITVFPEGTTGDGQTLLPFHANLLQAAISASAPALPMALRYVDRGTGQRHPGPVYIGDDTLVASVWRTLRSDSVRAVVCFGTPQRAHGLDRRDWAAKLHEAVQQLLERQPG</sequence>
<dbReference type="InterPro" id="IPR002123">
    <property type="entry name" value="Plipid/glycerol_acylTrfase"/>
</dbReference>
<dbReference type="PANTHER" id="PTHR10434:SF64">
    <property type="entry name" value="1-ACYL-SN-GLYCEROL-3-PHOSPHATE ACYLTRANSFERASE-RELATED"/>
    <property type="match status" value="1"/>
</dbReference>
<accession>A0A6G8II29</accession>
<comment type="pathway">
    <text evidence="1">Lipid metabolism.</text>
</comment>
<dbReference type="SUPFAM" id="SSF69593">
    <property type="entry name" value="Glycerol-3-phosphate (1)-acyltransferase"/>
    <property type="match status" value="1"/>
</dbReference>
<evidence type="ECO:0000256" key="1">
    <source>
        <dbReference type="ARBA" id="ARBA00005189"/>
    </source>
</evidence>
<dbReference type="Proteomes" id="UP000503162">
    <property type="component" value="Chromosome"/>
</dbReference>
<protein>
    <submittedName>
        <fullName evidence="7">1-acyl-sn-glycerol-3-phosphate acyltransferase</fullName>
    </submittedName>
</protein>
<evidence type="ECO:0000256" key="4">
    <source>
        <dbReference type="ARBA" id="ARBA00023098"/>
    </source>
</evidence>
<dbReference type="PANTHER" id="PTHR10434">
    <property type="entry name" value="1-ACYL-SN-GLYCEROL-3-PHOSPHATE ACYLTRANSFERASE"/>
    <property type="match status" value="1"/>
</dbReference>
<keyword evidence="5 7" id="KW-0012">Acyltransferase</keyword>
<keyword evidence="4" id="KW-0443">Lipid metabolism</keyword>
<dbReference type="CDD" id="cd07989">
    <property type="entry name" value="LPLAT_AGPAT-like"/>
    <property type="match status" value="1"/>
</dbReference>
<evidence type="ECO:0000313" key="8">
    <source>
        <dbReference type="Proteomes" id="UP000503162"/>
    </source>
</evidence>
<dbReference type="Pfam" id="PF01553">
    <property type="entry name" value="Acyltransferase"/>
    <property type="match status" value="1"/>
</dbReference>
<dbReference type="RefSeq" id="WP_166227456.1">
    <property type="nucleotide sequence ID" value="NZ_CP049989.1"/>
</dbReference>
<keyword evidence="2" id="KW-0444">Lipid biosynthesis</keyword>
<evidence type="ECO:0000256" key="2">
    <source>
        <dbReference type="ARBA" id="ARBA00022516"/>
    </source>
</evidence>
<reference evidence="7 8" key="1">
    <citation type="submission" date="2020-03" db="EMBL/GenBank/DDBJ databases">
        <title>Hydrogenophaga sp. nov. isolated from cyanobacterial mat.</title>
        <authorList>
            <person name="Thorat V."/>
            <person name="Kirdat K."/>
            <person name="Tiwarekar B."/>
            <person name="Costa E.D."/>
            <person name="Yadav A."/>
        </authorList>
    </citation>
    <scope>NUCLEOTIDE SEQUENCE [LARGE SCALE GENOMIC DNA]</scope>
    <source>
        <strain evidence="7 8">BA0156</strain>
    </source>
</reference>
<evidence type="ECO:0000313" key="7">
    <source>
        <dbReference type="EMBL" id="QIM52854.1"/>
    </source>
</evidence>